<dbReference type="RefSeq" id="WP_055214881.1">
    <property type="nucleotide sequence ID" value="NZ_CZBU01000002.1"/>
</dbReference>
<evidence type="ECO:0000313" key="2">
    <source>
        <dbReference type="EMBL" id="RHC13911.1"/>
    </source>
</evidence>
<evidence type="ECO:0000313" key="6">
    <source>
        <dbReference type="Proteomes" id="UP000285844"/>
    </source>
</evidence>
<dbReference type="Proteomes" id="UP000095621">
    <property type="component" value="Unassembled WGS sequence"/>
</dbReference>
<dbReference type="AlphaFoldDB" id="A0A174YRA8"/>
<dbReference type="Pfam" id="PF07873">
    <property type="entry name" value="YabP"/>
    <property type="match status" value="1"/>
</dbReference>
<protein>
    <submittedName>
        <fullName evidence="1">Sporulation protein YqfC</fullName>
    </submittedName>
</protein>
<evidence type="ECO:0000313" key="5">
    <source>
        <dbReference type="Proteomes" id="UP000284794"/>
    </source>
</evidence>
<organism evidence="1 4">
    <name type="scientific">Lachnospira eligens</name>
    <dbReference type="NCBI Taxonomy" id="39485"/>
    <lineage>
        <taxon>Bacteria</taxon>
        <taxon>Bacillati</taxon>
        <taxon>Bacillota</taxon>
        <taxon>Clostridia</taxon>
        <taxon>Lachnospirales</taxon>
        <taxon>Lachnospiraceae</taxon>
        <taxon>Lachnospira</taxon>
    </lineage>
</organism>
<sequence>MVDFISSGIRLGQMCDLSRDVVAGLPVISMLGDCEVFIENYRGILEYSSEYLKVSTRIGNIRVSGSNLVIYHMNQDEILLRGRIGKVSLKGEADEKDT</sequence>
<dbReference type="EMBL" id="CZBU01000002">
    <property type="protein sequence ID" value="CUQ76057.1"/>
    <property type="molecule type" value="Genomic_DNA"/>
</dbReference>
<accession>A0A174YRA8</accession>
<gene>
    <name evidence="3" type="ORF">DW811_00945</name>
    <name evidence="2" type="ORF">DW858_05435</name>
    <name evidence="1" type="ORF">ERS852490_00848</name>
</gene>
<reference evidence="5 6" key="2">
    <citation type="submission" date="2018-08" db="EMBL/GenBank/DDBJ databases">
        <title>A genome reference for cultivated species of the human gut microbiota.</title>
        <authorList>
            <person name="Zou Y."/>
            <person name="Xue W."/>
            <person name="Luo G."/>
        </authorList>
    </citation>
    <scope>NUCLEOTIDE SEQUENCE [LARGE SCALE GENOMIC DNA]</scope>
    <source>
        <strain evidence="3 5">AM32-2AC</strain>
        <strain evidence="2 6">AM37-3BH</strain>
    </source>
</reference>
<dbReference type="OrthoDB" id="2989236at2"/>
<name>A0A174YRA8_9FIRM</name>
<dbReference type="EMBL" id="QSIS01000001">
    <property type="protein sequence ID" value="RHD10976.1"/>
    <property type="molecule type" value="Genomic_DNA"/>
</dbReference>
<evidence type="ECO:0000313" key="4">
    <source>
        <dbReference type="Proteomes" id="UP000095621"/>
    </source>
</evidence>
<dbReference type="Proteomes" id="UP000284794">
    <property type="component" value="Unassembled WGS sequence"/>
</dbReference>
<dbReference type="Proteomes" id="UP000285844">
    <property type="component" value="Unassembled WGS sequence"/>
</dbReference>
<dbReference type="EMBL" id="QSHM01000004">
    <property type="protein sequence ID" value="RHC13911.1"/>
    <property type="molecule type" value="Genomic_DNA"/>
</dbReference>
<dbReference type="InterPro" id="IPR022476">
    <property type="entry name" value="Spore_YabP/YqfC"/>
</dbReference>
<evidence type="ECO:0000313" key="1">
    <source>
        <dbReference type="EMBL" id="CUQ76057.1"/>
    </source>
</evidence>
<reference evidence="1 4" key="1">
    <citation type="submission" date="2015-09" db="EMBL/GenBank/DDBJ databases">
        <authorList>
            <consortium name="Pathogen Informatics"/>
        </authorList>
    </citation>
    <scope>NUCLEOTIDE SEQUENCE [LARGE SCALE GENOMIC DNA]</scope>
    <source>
        <strain evidence="1 4">2789STDY5834875</strain>
    </source>
</reference>
<proteinExistence type="predicted"/>
<evidence type="ECO:0000313" key="3">
    <source>
        <dbReference type="EMBL" id="RHD10976.1"/>
    </source>
</evidence>